<reference evidence="1 2" key="1">
    <citation type="submission" date="2024-11" db="EMBL/GenBank/DDBJ databases">
        <authorList>
            <person name="Heng Y.C."/>
            <person name="Lim A.C.H."/>
            <person name="Lee J.K.Y."/>
            <person name="Kittelmann S."/>
        </authorList>
    </citation>
    <scope>NUCLEOTIDE SEQUENCE [LARGE SCALE GENOMIC DNA]</scope>
    <source>
        <strain evidence="1 2">WILCCON 0185</strain>
    </source>
</reference>
<gene>
    <name evidence="1" type="ORF">ACJDUG_12700</name>
</gene>
<dbReference type="EMBL" id="JBJHZZ010000009">
    <property type="protein sequence ID" value="MFL0247831.1"/>
    <property type="molecule type" value="Genomic_DNA"/>
</dbReference>
<protein>
    <submittedName>
        <fullName evidence="1">Uncharacterized protein</fullName>
    </submittedName>
</protein>
<sequence length="135" mass="15971">MKTLDKDKIIKILSENNLSSIEEIPYNDKTIVLRFFYEFDEDEIEAAKAYSNDESEDEENGDEWYEEFFLPYLNDLAVDNIGEIIEDIMDKLNIDSQFVSYEMDEEEYSSSEFIAAFSEKEKLKEIEDILEDLEL</sequence>
<organism evidence="1 2">
    <name type="scientific">Candidatus Clostridium stratigraminis</name>
    <dbReference type="NCBI Taxonomy" id="3381661"/>
    <lineage>
        <taxon>Bacteria</taxon>
        <taxon>Bacillati</taxon>
        <taxon>Bacillota</taxon>
        <taxon>Clostridia</taxon>
        <taxon>Eubacteriales</taxon>
        <taxon>Clostridiaceae</taxon>
        <taxon>Clostridium</taxon>
    </lineage>
</organism>
<comment type="caution">
    <text evidence="1">The sequence shown here is derived from an EMBL/GenBank/DDBJ whole genome shotgun (WGS) entry which is preliminary data.</text>
</comment>
<dbReference type="Proteomes" id="UP001623591">
    <property type="component" value="Unassembled WGS sequence"/>
</dbReference>
<evidence type="ECO:0000313" key="1">
    <source>
        <dbReference type="EMBL" id="MFL0247831.1"/>
    </source>
</evidence>
<accession>A0ABW8T6A8</accession>
<keyword evidence="2" id="KW-1185">Reference proteome</keyword>
<proteinExistence type="predicted"/>
<dbReference type="RefSeq" id="WP_406770261.1">
    <property type="nucleotide sequence ID" value="NZ_JBJHZZ010000009.1"/>
</dbReference>
<evidence type="ECO:0000313" key="2">
    <source>
        <dbReference type="Proteomes" id="UP001623591"/>
    </source>
</evidence>
<name>A0ABW8T6A8_9CLOT</name>